<name>A0AA94HQD9_DESDE</name>
<dbReference type="EC" id="2.10.1.1" evidence="4"/>
<evidence type="ECO:0000256" key="2">
    <source>
        <dbReference type="ARBA" id="ARBA00010763"/>
    </source>
</evidence>
<dbReference type="AlphaFoldDB" id="A0AA94HQD9"/>
<dbReference type="RefSeq" id="WP_083577851.1">
    <property type="nucleotide sequence ID" value="NZ_FPIW01000003.1"/>
</dbReference>
<accession>A0AA94HQD9</accession>
<dbReference type="Pfam" id="PF03453">
    <property type="entry name" value="MoeA_N"/>
    <property type="match status" value="1"/>
</dbReference>
<evidence type="ECO:0000313" key="6">
    <source>
        <dbReference type="EMBL" id="SFW17780.1"/>
    </source>
</evidence>
<gene>
    <name evidence="6" type="ORF">SAMN02910291_00273</name>
</gene>
<dbReference type="Gene3D" id="2.170.190.11">
    <property type="entry name" value="Molybdopterin biosynthesis moea protein, domain 3"/>
    <property type="match status" value="1"/>
</dbReference>
<protein>
    <recommendedName>
        <fullName evidence="4">Molybdopterin molybdenumtransferase</fullName>
        <ecNumber evidence="4">2.10.1.1</ecNumber>
    </recommendedName>
</protein>
<evidence type="ECO:0000313" key="7">
    <source>
        <dbReference type="Proteomes" id="UP000182680"/>
    </source>
</evidence>
<comment type="function">
    <text evidence="1 4">Catalyzes the insertion of molybdate into adenylated molybdopterin with the concomitant release of AMP.</text>
</comment>
<keyword evidence="4" id="KW-0808">Transferase</keyword>
<comment type="pathway">
    <text evidence="4">Cofactor biosynthesis; molybdopterin biosynthesis.</text>
</comment>
<keyword evidence="4" id="KW-0460">Magnesium</keyword>
<evidence type="ECO:0000256" key="4">
    <source>
        <dbReference type="RuleBase" id="RU365090"/>
    </source>
</evidence>
<feature type="domain" description="MoaB/Mog" evidence="5">
    <location>
        <begin position="194"/>
        <end position="336"/>
    </location>
</feature>
<dbReference type="SUPFAM" id="SSF63882">
    <property type="entry name" value="MoeA N-terminal region -like"/>
    <property type="match status" value="1"/>
</dbReference>
<dbReference type="GO" id="GO:0046872">
    <property type="term" value="F:metal ion binding"/>
    <property type="evidence" value="ECO:0007669"/>
    <property type="project" value="UniProtKB-UniRule"/>
</dbReference>
<dbReference type="InterPro" id="IPR036688">
    <property type="entry name" value="MoeA_C_domain_IV_sf"/>
</dbReference>
<dbReference type="GO" id="GO:0061599">
    <property type="term" value="F:molybdopterin molybdotransferase activity"/>
    <property type="evidence" value="ECO:0007669"/>
    <property type="project" value="UniProtKB-UniRule"/>
</dbReference>
<dbReference type="CDD" id="cd00887">
    <property type="entry name" value="MoeA"/>
    <property type="match status" value="1"/>
</dbReference>
<dbReference type="SUPFAM" id="SSF53218">
    <property type="entry name" value="Molybdenum cofactor biosynthesis proteins"/>
    <property type="match status" value="1"/>
</dbReference>
<dbReference type="EMBL" id="FPIW01000003">
    <property type="protein sequence ID" value="SFW17780.1"/>
    <property type="molecule type" value="Genomic_DNA"/>
</dbReference>
<comment type="caution">
    <text evidence="6">The sequence shown here is derived from an EMBL/GenBank/DDBJ whole genome shotgun (WGS) entry which is preliminary data.</text>
</comment>
<comment type="cofactor">
    <cofactor evidence="4">
        <name>Mg(2+)</name>
        <dbReference type="ChEBI" id="CHEBI:18420"/>
    </cofactor>
</comment>
<dbReference type="InterPro" id="IPR038987">
    <property type="entry name" value="MoeA-like"/>
</dbReference>
<evidence type="ECO:0000259" key="5">
    <source>
        <dbReference type="SMART" id="SM00852"/>
    </source>
</evidence>
<dbReference type="InterPro" id="IPR001453">
    <property type="entry name" value="MoaB/Mog_dom"/>
</dbReference>
<dbReference type="InterPro" id="IPR036425">
    <property type="entry name" value="MoaB/Mog-like_dom_sf"/>
</dbReference>
<keyword evidence="4" id="KW-0479">Metal-binding</keyword>
<dbReference type="Proteomes" id="UP000182680">
    <property type="component" value="Unassembled WGS sequence"/>
</dbReference>
<dbReference type="Gene3D" id="3.40.980.10">
    <property type="entry name" value="MoaB/Mog-like domain"/>
    <property type="match status" value="1"/>
</dbReference>
<dbReference type="InterPro" id="IPR036135">
    <property type="entry name" value="MoeA_linker/N_sf"/>
</dbReference>
<dbReference type="GO" id="GO:0005829">
    <property type="term" value="C:cytosol"/>
    <property type="evidence" value="ECO:0007669"/>
    <property type="project" value="TreeGrafter"/>
</dbReference>
<comment type="similarity">
    <text evidence="2 4">Belongs to the MoeA family.</text>
</comment>
<dbReference type="Pfam" id="PF00994">
    <property type="entry name" value="MoCF_biosynth"/>
    <property type="match status" value="1"/>
</dbReference>
<keyword evidence="4" id="KW-0501">Molybdenum cofactor biosynthesis</keyword>
<sequence>MSHCPHSPAASAQGMLPLEKALAALLACAAPVEQTLSLPLLEADRRICATDMYAVLPQPPFDRAQVDGYAARSADLVAASPKAPAALQVTQFLYAGSGPGVPVQPGQAARITTGAMLPPGADCVIWQEDTTRHGHSISVCHSLAPGRNCHAQGRDGAPGRLLVGRGDMLHSGTLGLLAGQGHTHVPVYGSPAASMLATGDELCPPGLPLPKGGIYNTSATLLGVRLQRLGARIADMRVCPDDDALLLQHMEDLLPHSALVITTGGVSWGPRDLVPRLAARLTARHGGRLLFRGLSMKPGTMTLGAVVGKTILLGLSGTPVAAAAAFELLAGPLIKKLSGRARYGLTRQRGIMSNDFGTCRKDSRRLVMARLEGTDVFLRPRGEGVGQPALRDDCNCFVDIPAGCPPLRRGDEVAVILP</sequence>
<dbReference type="InterPro" id="IPR005110">
    <property type="entry name" value="MoeA_linker/N"/>
</dbReference>
<evidence type="ECO:0000256" key="3">
    <source>
        <dbReference type="ARBA" id="ARBA00047317"/>
    </source>
</evidence>
<dbReference type="Gene3D" id="2.40.340.10">
    <property type="entry name" value="MoeA, C-terminal, domain IV"/>
    <property type="match status" value="1"/>
</dbReference>
<reference evidence="7" key="1">
    <citation type="submission" date="2016-11" db="EMBL/GenBank/DDBJ databases">
        <authorList>
            <person name="Jaros S."/>
            <person name="Januszkiewicz K."/>
            <person name="Wedrychowicz H."/>
        </authorList>
    </citation>
    <scope>NUCLEOTIDE SEQUENCE [LARGE SCALE GENOMIC DNA]</scope>
    <source>
        <strain evidence="7">DSM 7057</strain>
    </source>
</reference>
<dbReference type="PANTHER" id="PTHR10192">
    <property type="entry name" value="MOLYBDOPTERIN BIOSYNTHESIS PROTEIN"/>
    <property type="match status" value="1"/>
</dbReference>
<proteinExistence type="inferred from homology"/>
<dbReference type="GO" id="GO:0006777">
    <property type="term" value="P:Mo-molybdopterin cofactor biosynthetic process"/>
    <property type="evidence" value="ECO:0007669"/>
    <property type="project" value="UniProtKB-UniRule"/>
</dbReference>
<dbReference type="Gene3D" id="3.90.105.10">
    <property type="entry name" value="Molybdopterin biosynthesis moea protein, domain 2"/>
    <property type="match status" value="1"/>
</dbReference>
<organism evidence="6 7">
    <name type="scientific">Desulfovibrio desulfuricans</name>
    <dbReference type="NCBI Taxonomy" id="876"/>
    <lineage>
        <taxon>Bacteria</taxon>
        <taxon>Pseudomonadati</taxon>
        <taxon>Thermodesulfobacteriota</taxon>
        <taxon>Desulfovibrionia</taxon>
        <taxon>Desulfovibrionales</taxon>
        <taxon>Desulfovibrionaceae</taxon>
        <taxon>Desulfovibrio</taxon>
    </lineage>
</organism>
<evidence type="ECO:0000256" key="1">
    <source>
        <dbReference type="ARBA" id="ARBA00002901"/>
    </source>
</evidence>
<keyword evidence="4" id="KW-0500">Molybdenum</keyword>
<dbReference type="PANTHER" id="PTHR10192:SF5">
    <property type="entry name" value="GEPHYRIN"/>
    <property type="match status" value="1"/>
</dbReference>
<dbReference type="SMART" id="SM00852">
    <property type="entry name" value="MoCF_biosynth"/>
    <property type="match status" value="1"/>
</dbReference>
<comment type="catalytic activity">
    <reaction evidence="3">
        <text>adenylyl-molybdopterin + molybdate = Mo-molybdopterin + AMP + H(+)</text>
        <dbReference type="Rhea" id="RHEA:35047"/>
        <dbReference type="ChEBI" id="CHEBI:15378"/>
        <dbReference type="ChEBI" id="CHEBI:36264"/>
        <dbReference type="ChEBI" id="CHEBI:62727"/>
        <dbReference type="ChEBI" id="CHEBI:71302"/>
        <dbReference type="ChEBI" id="CHEBI:456215"/>
        <dbReference type="EC" id="2.10.1.1"/>
    </reaction>
</comment>